<feature type="region of interest" description="Disordered" evidence="1">
    <location>
        <begin position="137"/>
        <end position="201"/>
    </location>
</feature>
<comment type="caution">
    <text evidence="3">The sequence shown here is derived from an EMBL/GenBank/DDBJ whole genome shotgun (WGS) entry which is preliminary data.</text>
</comment>
<evidence type="ECO:0000256" key="1">
    <source>
        <dbReference type="SAM" id="MobiDB-lite"/>
    </source>
</evidence>
<dbReference type="AlphaFoldDB" id="A0A7X6D5W5"/>
<evidence type="ECO:0000313" key="3">
    <source>
        <dbReference type="EMBL" id="NJQ08680.1"/>
    </source>
</evidence>
<keyword evidence="2" id="KW-0732">Signal</keyword>
<dbReference type="Proteomes" id="UP000578686">
    <property type="component" value="Unassembled WGS sequence"/>
</dbReference>
<organism evidence="3 4">
    <name type="scientific">Streptomyces lonarensis</name>
    <dbReference type="NCBI Taxonomy" id="700599"/>
    <lineage>
        <taxon>Bacteria</taxon>
        <taxon>Bacillati</taxon>
        <taxon>Actinomycetota</taxon>
        <taxon>Actinomycetes</taxon>
        <taxon>Kitasatosporales</taxon>
        <taxon>Streptomycetaceae</taxon>
        <taxon>Streptomyces</taxon>
    </lineage>
</organism>
<proteinExistence type="predicted"/>
<evidence type="ECO:0000256" key="2">
    <source>
        <dbReference type="SAM" id="SignalP"/>
    </source>
</evidence>
<evidence type="ECO:0008006" key="5">
    <source>
        <dbReference type="Google" id="ProtNLM"/>
    </source>
</evidence>
<protein>
    <recommendedName>
        <fullName evidence="5">DUF3558 domain-containing protein</fullName>
    </recommendedName>
</protein>
<feature type="region of interest" description="Disordered" evidence="1">
    <location>
        <begin position="29"/>
        <end position="58"/>
    </location>
</feature>
<keyword evidence="4" id="KW-1185">Reference proteome</keyword>
<evidence type="ECO:0000313" key="4">
    <source>
        <dbReference type="Proteomes" id="UP000578686"/>
    </source>
</evidence>
<name>A0A7X6D5W5_9ACTN</name>
<dbReference type="RefSeq" id="WP_167974747.1">
    <property type="nucleotide sequence ID" value="NZ_BHZG01000168.1"/>
</dbReference>
<feature type="signal peptide" evidence="2">
    <location>
        <begin position="1"/>
        <end position="26"/>
    </location>
</feature>
<sequence length="271" mass="28650">MLRRATTTGSSVLVATALTVGLTACSADPGDDGRGGGSPTGNTLAQPGRHSGLPEPCGAPSEERLRQLLPEADAETLRGEPHMTYDTGRRYGCDWVSSSADASRTLTVDFLRVISYDPAVSDNDLAAEDFADRAETAGIDLAGPPESEDAGDGPDSGTDEREPEDGSGESGGAEDEERNDPSPQGAEDEMRPDGEWAPRPLQGIGTAAYVDDRLTDDGGRRDVSLVFHSANVIVAIDYSEALNDSWREPDSAALQERVRSLAAQLAERFDN</sequence>
<gene>
    <name evidence="3" type="ORF">HCN56_24685</name>
</gene>
<dbReference type="EMBL" id="JAAVJD010000378">
    <property type="protein sequence ID" value="NJQ08680.1"/>
    <property type="molecule type" value="Genomic_DNA"/>
</dbReference>
<feature type="compositionally biased region" description="Acidic residues" evidence="1">
    <location>
        <begin position="161"/>
        <end position="178"/>
    </location>
</feature>
<dbReference type="PROSITE" id="PS51257">
    <property type="entry name" value="PROKAR_LIPOPROTEIN"/>
    <property type="match status" value="1"/>
</dbReference>
<feature type="chain" id="PRO_5031139419" description="DUF3558 domain-containing protein" evidence="2">
    <location>
        <begin position="27"/>
        <end position="271"/>
    </location>
</feature>
<accession>A0A7X6D5W5</accession>
<reference evidence="3 4" key="1">
    <citation type="submission" date="2020-03" db="EMBL/GenBank/DDBJ databases">
        <title>Draft genome of Streptomyces sp. ventii, isolated from the Axial Seamount in the Pacific Ocean, and resequencing of the two type strains Streptomyces lonarensis strain NCL 716 and Streptomyces bohaiensis strain 11A07.</title>
        <authorList>
            <person name="Loughran R.M."/>
            <person name="Pfannmuller K.M."/>
            <person name="Wasson B.J."/>
            <person name="Deadmond M.C."/>
            <person name="Paddock B.E."/>
            <person name="Koyack M.J."/>
            <person name="Gallegos D.A."/>
            <person name="Mitchell E.A."/>
            <person name="Ushijima B."/>
            <person name="Saw J.H."/>
            <person name="Mcphail K.L."/>
            <person name="Videau P."/>
        </authorList>
    </citation>
    <scope>NUCLEOTIDE SEQUENCE [LARGE SCALE GENOMIC DNA]</scope>
    <source>
        <strain evidence="3 4">NCL716</strain>
    </source>
</reference>